<comment type="caution">
    <text evidence="20">Lacks conserved residue(s) required for the propagation of feature annotation.</text>
</comment>
<evidence type="ECO:0000256" key="14">
    <source>
        <dbReference type="ARBA" id="ARBA00023175"/>
    </source>
</evidence>
<evidence type="ECO:0000259" key="23">
    <source>
        <dbReference type="PROSITE" id="PS50002"/>
    </source>
</evidence>
<dbReference type="InterPro" id="IPR036028">
    <property type="entry name" value="SH3-like_dom_sf"/>
</dbReference>
<feature type="region of interest" description="Disordered" evidence="22">
    <location>
        <begin position="1765"/>
        <end position="1886"/>
    </location>
</feature>
<evidence type="ECO:0000259" key="26">
    <source>
        <dbReference type="PROSITE" id="PS51757"/>
    </source>
</evidence>
<keyword evidence="8" id="KW-0677">Repeat</keyword>
<evidence type="ECO:0000256" key="11">
    <source>
        <dbReference type="ARBA" id="ARBA00022801"/>
    </source>
</evidence>
<proteinExistence type="inferred from homology"/>
<comment type="similarity">
    <text evidence="2 20">Belongs to the TRAFAC class myosin-kinesin ATPase superfamily. Myosin family.</text>
</comment>
<feature type="domain" description="SH3" evidence="23">
    <location>
        <begin position="1883"/>
        <end position="1944"/>
    </location>
</feature>
<dbReference type="Gene3D" id="1.20.5.4820">
    <property type="match status" value="1"/>
</dbReference>
<feature type="domain" description="TH1" evidence="26">
    <location>
        <begin position="1601"/>
        <end position="1791"/>
    </location>
</feature>
<dbReference type="Proteomes" id="UP000774617">
    <property type="component" value="Unassembled WGS sequence"/>
</dbReference>
<evidence type="ECO:0000256" key="6">
    <source>
        <dbReference type="ARBA" id="ARBA00022527"/>
    </source>
</evidence>
<feature type="domain" description="Myosin motor" evidence="25">
    <location>
        <begin position="881"/>
        <end position="1543"/>
    </location>
</feature>
<evidence type="ECO:0000256" key="13">
    <source>
        <dbReference type="ARBA" id="ARBA00023123"/>
    </source>
</evidence>
<dbReference type="CDD" id="cd11858">
    <property type="entry name" value="SH3_Myosin-I_fungi"/>
    <property type="match status" value="1"/>
</dbReference>
<dbReference type="InterPro" id="IPR001452">
    <property type="entry name" value="SH3_domain"/>
</dbReference>
<evidence type="ECO:0000256" key="17">
    <source>
        <dbReference type="ARBA" id="ARBA00029665"/>
    </source>
</evidence>
<name>A0ABQ8GQQ3_9PEZI</name>
<dbReference type="SUPFAM" id="SSF50044">
    <property type="entry name" value="SH3-domain"/>
    <property type="match status" value="1"/>
</dbReference>
<dbReference type="PROSITE" id="PS00107">
    <property type="entry name" value="PROTEIN_KINASE_ATP"/>
    <property type="match status" value="1"/>
</dbReference>
<dbReference type="Gene3D" id="1.10.510.10">
    <property type="entry name" value="Transferase(Phosphotransferase) domain 1"/>
    <property type="match status" value="1"/>
</dbReference>
<dbReference type="InterPro" id="IPR035535">
    <property type="entry name" value="Fungal_myosin-I_SH3"/>
</dbReference>
<dbReference type="CDD" id="cd13118">
    <property type="entry name" value="POLO_box_1"/>
    <property type="match status" value="1"/>
</dbReference>
<dbReference type="Pfam" id="PF00069">
    <property type="entry name" value="Pkinase"/>
    <property type="match status" value="1"/>
</dbReference>
<evidence type="ECO:0000256" key="1">
    <source>
        <dbReference type="ARBA" id="ARBA00004134"/>
    </source>
</evidence>
<feature type="region of interest" description="Disordered" evidence="22">
    <location>
        <begin position="1937"/>
        <end position="2051"/>
    </location>
</feature>
<protein>
    <recommendedName>
        <fullName evidence="3">Myosin-1</fullName>
    </recommendedName>
    <alternativeName>
        <fullName evidence="18">Class I unconventional myosin</fullName>
    </alternativeName>
    <alternativeName>
        <fullName evidence="17">Type I myosin</fullName>
    </alternativeName>
</protein>
<evidence type="ECO:0000259" key="24">
    <source>
        <dbReference type="PROSITE" id="PS50011"/>
    </source>
</evidence>
<evidence type="ECO:0000256" key="18">
    <source>
        <dbReference type="ARBA" id="ARBA00032645"/>
    </source>
</evidence>
<dbReference type="PRINTS" id="PR00193">
    <property type="entry name" value="MYOSINHEAVY"/>
</dbReference>
<feature type="compositionally biased region" description="Pro residues" evidence="22">
    <location>
        <begin position="1949"/>
        <end position="1966"/>
    </location>
</feature>
<dbReference type="PROSITE" id="PS50011">
    <property type="entry name" value="PROTEIN_KINASE_DOM"/>
    <property type="match status" value="1"/>
</dbReference>
<evidence type="ECO:0000256" key="19">
    <source>
        <dbReference type="PROSITE-ProRule" id="PRU00192"/>
    </source>
</evidence>
<evidence type="ECO:0000256" key="4">
    <source>
        <dbReference type="ARBA" id="ARBA00022443"/>
    </source>
</evidence>
<keyword evidence="6" id="KW-0723">Serine/threonine-protein kinase</keyword>
<evidence type="ECO:0000256" key="5">
    <source>
        <dbReference type="ARBA" id="ARBA00022490"/>
    </source>
</evidence>
<evidence type="ECO:0000313" key="28">
    <source>
        <dbReference type="Proteomes" id="UP000774617"/>
    </source>
</evidence>
<feature type="binding site" evidence="21">
    <location>
        <position position="53"/>
    </location>
    <ligand>
        <name>ATP</name>
        <dbReference type="ChEBI" id="CHEBI:30616"/>
    </ligand>
</feature>
<feature type="compositionally biased region" description="Pro residues" evidence="22">
    <location>
        <begin position="1869"/>
        <end position="1883"/>
    </location>
</feature>
<dbReference type="SUPFAM" id="SSF56112">
    <property type="entry name" value="Protein kinase-like (PK-like)"/>
    <property type="match status" value="1"/>
</dbReference>
<dbReference type="InterPro" id="IPR036947">
    <property type="entry name" value="POLO_box_dom_sf"/>
</dbReference>
<keyword evidence="12 20" id="KW-0067">ATP-binding</keyword>
<keyword evidence="11 27" id="KW-0378">Hydrolase</keyword>
<dbReference type="InterPro" id="IPR054489">
    <property type="entry name" value="Myo1_CA"/>
</dbReference>
<feature type="compositionally biased region" description="Low complexity" evidence="22">
    <location>
        <begin position="1837"/>
        <end position="1851"/>
    </location>
</feature>
<dbReference type="InterPro" id="IPR036961">
    <property type="entry name" value="Kinesin_motor_dom_sf"/>
</dbReference>
<feature type="compositionally biased region" description="Polar residues" evidence="22">
    <location>
        <begin position="1854"/>
        <end position="1867"/>
    </location>
</feature>
<dbReference type="InterPro" id="IPR000719">
    <property type="entry name" value="Prot_kinase_dom"/>
</dbReference>
<dbReference type="InterPro" id="IPR001609">
    <property type="entry name" value="Myosin_head_motor_dom-like"/>
</dbReference>
<keyword evidence="7" id="KW-0808">Transferase</keyword>
<dbReference type="PROSITE" id="PS51757">
    <property type="entry name" value="TH1"/>
    <property type="match status" value="1"/>
</dbReference>
<keyword evidence="13 20" id="KW-0518">Myosin</keyword>
<dbReference type="SMART" id="SM00220">
    <property type="entry name" value="S_TKc"/>
    <property type="match status" value="1"/>
</dbReference>
<dbReference type="CDD" id="cd13117">
    <property type="entry name" value="POLO_box_2"/>
    <property type="match status" value="1"/>
</dbReference>
<evidence type="ECO:0000256" key="22">
    <source>
        <dbReference type="SAM" id="MobiDB-lite"/>
    </source>
</evidence>
<comment type="subcellular location">
    <subcellularLocation>
        <location evidence="1">Cytoplasm</location>
        <location evidence="1">Cytoskeleton</location>
        <location evidence="1">Actin patch</location>
    </subcellularLocation>
</comment>
<keyword evidence="10" id="KW-0418">Kinase</keyword>
<comment type="caution">
    <text evidence="27">The sequence shown here is derived from an EMBL/GenBank/DDBJ whole genome shotgun (WGS) entry which is preliminary data.</text>
</comment>
<evidence type="ECO:0000256" key="7">
    <source>
        <dbReference type="ARBA" id="ARBA00022679"/>
    </source>
</evidence>
<dbReference type="EMBL" id="JAGTJR010000005">
    <property type="protein sequence ID" value="KAH7060919.1"/>
    <property type="molecule type" value="Genomic_DNA"/>
</dbReference>
<dbReference type="Pfam" id="PF00018">
    <property type="entry name" value="SH3_1"/>
    <property type="match status" value="1"/>
</dbReference>
<dbReference type="Pfam" id="PF06017">
    <property type="entry name" value="Myosin_TH1"/>
    <property type="match status" value="1"/>
</dbReference>
<dbReference type="PANTHER" id="PTHR13140:SF837">
    <property type="entry name" value="MYOSIN-3-RELATED"/>
    <property type="match status" value="1"/>
</dbReference>
<reference evidence="27 28" key="1">
    <citation type="journal article" date="2021" name="Nat. Commun.">
        <title>Genetic determinants of endophytism in the Arabidopsis root mycobiome.</title>
        <authorList>
            <person name="Mesny F."/>
            <person name="Miyauchi S."/>
            <person name="Thiergart T."/>
            <person name="Pickel B."/>
            <person name="Atanasova L."/>
            <person name="Karlsson M."/>
            <person name="Huettel B."/>
            <person name="Barry K.W."/>
            <person name="Haridas S."/>
            <person name="Chen C."/>
            <person name="Bauer D."/>
            <person name="Andreopoulos W."/>
            <person name="Pangilinan J."/>
            <person name="LaButti K."/>
            <person name="Riley R."/>
            <person name="Lipzen A."/>
            <person name="Clum A."/>
            <person name="Drula E."/>
            <person name="Henrissat B."/>
            <person name="Kohler A."/>
            <person name="Grigoriev I.V."/>
            <person name="Martin F.M."/>
            <person name="Hacquard S."/>
        </authorList>
    </citation>
    <scope>NUCLEOTIDE SEQUENCE [LARGE SCALE GENOMIC DNA]</scope>
    <source>
        <strain evidence="27 28">MPI-SDFR-AT-0080</strain>
    </source>
</reference>
<keyword evidence="4 19" id="KW-0728">SH3 domain</keyword>
<dbReference type="InterPro" id="IPR033695">
    <property type="entry name" value="POLO_box_2"/>
</dbReference>
<dbReference type="Gene3D" id="1.20.120.720">
    <property type="entry name" value="Myosin VI head, motor domain, U50 subdomain"/>
    <property type="match status" value="1"/>
</dbReference>
<evidence type="ECO:0000256" key="15">
    <source>
        <dbReference type="ARBA" id="ARBA00023203"/>
    </source>
</evidence>
<feature type="compositionally biased region" description="Basic and acidic residues" evidence="22">
    <location>
        <begin position="512"/>
        <end position="524"/>
    </location>
</feature>
<dbReference type="InterPro" id="IPR036072">
    <property type="entry name" value="MYSc_Myo1"/>
</dbReference>
<keyword evidence="28" id="KW-1185">Reference proteome</keyword>
<dbReference type="Gene3D" id="1.10.10.820">
    <property type="match status" value="1"/>
</dbReference>
<dbReference type="Gene3D" id="2.30.30.40">
    <property type="entry name" value="SH3 Domains"/>
    <property type="match status" value="1"/>
</dbReference>
<dbReference type="InterPro" id="IPR027417">
    <property type="entry name" value="P-loop_NTPase"/>
</dbReference>
<dbReference type="Pfam" id="PF00063">
    <property type="entry name" value="Myosin_head"/>
    <property type="match status" value="2"/>
</dbReference>
<feature type="compositionally biased region" description="Basic and acidic residues" evidence="22">
    <location>
        <begin position="486"/>
        <end position="497"/>
    </location>
</feature>
<dbReference type="PROSITE" id="PS51456">
    <property type="entry name" value="MYOSIN_MOTOR"/>
    <property type="match status" value="1"/>
</dbReference>
<evidence type="ECO:0000256" key="10">
    <source>
        <dbReference type="ARBA" id="ARBA00022777"/>
    </source>
</evidence>
<dbReference type="SUPFAM" id="SSF52540">
    <property type="entry name" value="P-loop containing nucleoside triphosphate hydrolases"/>
    <property type="match status" value="1"/>
</dbReference>
<keyword evidence="15 20" id="KW-0009">Actin-binding</keyword>
<dbReference type="PANTHER" id="PTHR13140">
    <property type="entry name" value="MYOSIN"/>
    <property type="match status" value="1"/>
</dbReference>
<evidence type="ECO:0000256" key="9">
    <source>
        <dbReference type="ARBA" id="ARBA00022741"/>
    </source>
</evidence>
<keyword evidence="16" id="KW-0206">Cytoskeleton</keyword>
<dbReference type="CDD" id="cd01378">
    <property type="entry name" value="MYSc_Myo1"/>
    <property type="match status" value="1"/>
</dbReference>
<dbReference type="InterPro" id="IPR010926">
    <property type="entry name" value="Myosin_TH1"/>
</dbReference>
<dbReference type="InterPro" id="IPR008271">
    <property type="entry name" value="Ser/Thr_kinase_AS"/>
</dbReference>
<gene>
    <name evidence="27" type="ORF">B0J12DRAFT_737204</name>
</gene>
<dbReference type="Gene3D" id="3.30.1120.30">
    <property type="entry name" value="POLO box domain"/>
    <property type="match status" value="1"/>
</dbReference>
<keyword evidence="9 20" id="KW-0547">Nucleotide-binding</keyword>
<dbReference type="SMART" id="SM00242">
    <property type="entry name" value="MYSc"/>
    <property type="match status" value="1"/>
</dbReference>
<evidence type="ECO:0000256" key="20">
    <source>
        <dbReference type="PROSITE-ProRule" id="PRU00782"/>
    </source>
</evidence>
<evidence type="ECO:0000259" key="25">
    <source>
        <dbReference type="PROSITE" id="PS51456"/>
    </source>
</evidence>
<organism evidence="27 28">
    <name type="scientific">Macrophomina phaseolina</name>
    <dbReference type="NCBI Taxonomy" id="35725"/>
    <lineage>
        <taxon>Eukaryota</taxon>
        <taxon>Fungi</taxon>
        <taxon>Dikarya</taxon>
        <taxon>Ascomycota</taxon>
        <taxon>Pezizomycotina</taxon>
        <taxon>Dothideomycetes</taxon>
        <taxon>Dothideomycetes incertae sedis</taxon>
        <taxon>Botryosphaeriales</taxon>
        <taxon>Botryosphaeriaceae</taxon>
        <taxon>Macrophomina</taxon>
    </lineage>
</organism>
<evidence type="ECO:0000256" key="12">
    <source>
        <dbReference type="ARBA" id="ARBA00022840"/>
    </source>
</evidence>
<keyword evidence="14 20" id="KW-0505">Motor protein</keyword>
<feature type="region of interest" description="Disordered" evidence="22">
    <location>
        <begin position="841"/>
        <end position="865"/>
    </location>
</feature>
<feature type="domain" description="Protein kinase" evidence="24">
    <location>
        <begin position="20"/>
        <end position="285"/>
    </location>
</feature>
<evidence type="ECO:0000256" key="16">
    <source>
        <dbReference type="ARBA" id="ARBA00023212"/>
    </source>
</evidence>
<dbReference type="PROSITE" id="PS50002">
    <property type="entry name" value="SH3"/>
    <property type="match status" value="1"/>
</dbReference>
<dbReference type="SMART" id="SM00326">
    <property type="entry name" value="SH3"/>
    <property type="match status" value="1"/>
</dbReference>
<sequence length="2051" mass="227395">MSVHADPPPALVREPRRFEYETAEQLGKGGFAICHRAALLDNGKPTGRVVALKIVKSKMEPPKLAQKFVTELQIHSKLHHPNIVDFYRAFSFENSTYVVLEICDNGSLADILKKRRHFTMPEIRRFLVQTCGAVKYLHHRNIIHRDLKTGNLFLDKDMNVKVGDFGLAAVLISQNDLGARRTTMCGTPNYLAPEILEKGGKGHNEKVDLWAIGIIGYTLAVGKAPFHAPKREDIYKKLQTRDYSWPEAGKTTNDICHELKDLVGSLLVHEDDRPSPDKIVSHDFFKLGYIPGRLDAKYKTGAPKWPTRSISPSAQARGYSDEWFKLCKESGVGEVAEGKVFAVIGGRKIRSVVKDCEKELALGRQPVVPIPDDSVYVPYPDRNDWPDVQLCALSEIVEERDSSQEGGYLAEITGNDRAQSALMKPPTRGARSNYLKENLAPQPIQTGENLERPKRTRSVQAAIRTVSAQRPPRPSREIKAAPLAKSTRERPIERSPSLDEIDVVEPIPKVPAEPKRRQPERVDSLDPVPAPPTLTDASLVPHSDPESVLARVSTFRDNIARALANKPYATRKPASSYSLPFVSKWVDYSRKHGVGYVLENGNIGCILGATARDPVTHVVVRDGYKHLQSLGKEPSSVDRVPLEYYADCGEGGLRRTEPTKERRRTTGILWAKFGKYMCQQGPAQCESPQAEDDGLAVFVRFYQRFGSVGIWGFGDGSFQFNFPDHTKLVLSADGCFCNFTCLSIEAAEHLEQYGEVPYRYIKTRNTLTTSLRTLLNAMGEKGAPIRALAEANCLKEKLQFIMTVIEGWVAGGGLGCSTRETARLRWEGPLVEDEKKQEWAVTKRAGRKKDQGGSKQAAAGGGGGKGFSKKAVFETTKKKEVGVSDLTLISKISNEAINDNLKKRFENGEIYTYIGHVLVSVNPFRDLGIYTEQVLDSYKGKNRLEMPPHVFAIAESAYYNMNAYKENQCVIISGESGAGKTEAAKRLMQYIANVSGGTNSSIQEIKDMVLATNPLLESFGNAKTLRNNNSSRFGKYLEIQFNTRGEPVGANINNYLLEKSRVVGQIKNERNFHIFYQFAKSAPQNYREMFGVQPPQSYVYTSKSQCYDVDGIDDLAEFKDTINAMNIIGMTQDEQDNVFRMLSAILWLGNVTFVENDEGNAAISDQSVVDFVAYLLEVDSAHVNKALTQRVMETSRGGRRGSVYDVPLNRAQAAAVRDALAKAIYYNMFDWIVMRINMSLKARGEQAHSIGILDIYGFEIFERNSFEQLCINYVNEKLQQIFIQLTLKTEQEEYAREQIKWTPIKYFDNKVVCELIEEKRPAGVFATLNDACATAHADPTAADSTFVQRLNGLSSHPNFAARQGNFIIKHYAGDVEYAVQGMTDKNKDQLLKDLLVLVGQSSNQFVHTLFPHQVDTDNKRRPPTAGIPSYIRTIKPNENKSPSEFNEANVLHQIKYLGLQENVRIRRAGFASRQTFEKFVERFFLLSPKLSYAGEYTWTGDYQTGAKQILKDTSIPAEEWQMGVSKVFIKTPETLFALETMRDRYWHNMAIRIQRAWRNYLRYRTECAIRIQRFWRKLNGGKEFIQLRDQGHQILAARKERRRYSLTGSRRFLGDYLGIANQGGPGEHIADAVGLRGEPVLFSCRAEVLVSKLGRSSKPEPRTLILTKKNVYLVKQAMVNKQIAIVAERTFPVGAVKFISCSNLKDDWFSIGAASQQEPDPLVHCIFKTEFFTHLHNATRGSFDLKIGPTVEYNKKPGKLAVVKTQKDPQVPPQQDLYKSSTIHTSPGEPPNSVSKPTPKGKQIAAKPITKGKLLRPGGPGGAPSKLADRPKPTPAPAAAAQPRAVPQPVANLANGTHARTPSSSSGRAPPPPPPPPAPPAAPKEPMFKALYDFAGQTSGELSLTKDEVILIIQKENNGWWLAKRLDGSSQGWAPSAYLEEHIQAAQTAPPPPPPPPAARPVPTPPGAGVGVGAAAAAQAKQKKPPAPPAKRPAGRKPAPPPAPRDSGYSTAESAGGNGTPAAPSMAGGLAEALRARQAAMSKKDDDEDDW</sequence>
<dbReference type="InterPro" id="IPR011009">
    <property type="entry name" value="Kinase-like_dom_sf"/>
</dbReference>
<accession>A0ABQ8GQQ3</accession>
<evidence type="ECO:0000313" key="27">
    <source>
        <dbReference type="EMBL" id="KAH7060919.1"/>
    </source>
</evidence>
<feature type="region of interest" description="Disordered" evidence="22">
    <location>
        <begin position="465"/>
        <end position="541"/>
    </location>
</feature>
<dbReference type="Gene3D" id="1.20.58.530">
    <property type="match status" value="1"/>
</dbReference>
<evidence type="ECO:0000256" key="2">
    <source>
        <dbReference type="ARBA" id="ARBA00008314"/>
    </source>
</evidence>
<dbReference type="Gene3D" id="3.40.850.10">
    <property type="entry name" value="Kinesin motor domain"/>
    <property type="match status" value="1"/>
</dbReference>
<dbReference type="GO" id="GO:0016787">
    <property type="term" value="F:hydrolase activity"/>
    <property type="evidence" value="ECO:0007669"/>
    <property type="project" value="UniProtKB-KW"/>
</dbReference>
<dbReference type="PROSITE" id="PS00108">
    <property type="entry name" value="PROTEIN_KINASE_ST"/>
    <property type="match status" value="1"/>
</dbReference>
<dbReference type="SUPFAM" id="SSF82615">
    <property type="entry name" value="Polo-box domain"/>
    <property type="match status" value="2"/>
</dbReference>
<feature type="binding site" evidence="20">
    <location>
        <begin position="974"/>
        <end position="981"/>
    </location>
    <ligand>
        <name>ATP</name>
        <dbReference type="ChEBI" id="CHEBI:30616"/>
    </ligand>
</feature>
<evidence type="ECO:0000256" key="3">
    <source>
        <dbReference type="ARBA" id="ARBA00016187"/>
    </source>
</evidence>
<evidence type="ECO:0000256" key="21">
    <source>
        <dbReference type="PROSITE-ProRule" id="PRU10141"/>
    </source>
</evidence>
<dbReference type="Pfam" id="PF22773">
    <property type="entry name" value="Myo1_CA"/>
    <property type="match status" value="1"/>
</dbReference>
<evidence type="ECO:0000256" key="8">
    <source>
        <dbReference type="ARBA" id="ARBA00022737"/>
    </source>
</evidence>
<dbReference type="InterPro" id="IPR017441">
    <property type="entry name" value="Protein_kinase_ATP_BS"/>
</dbReference>
<dbReference type="InterPro" id="IPR033701">
    <property type="entry name" value="POLO_box_1"/>
</dbReference>
<keyword evidence="5" id="KW-0963">Cytoplasm</keyword>